<reference evidence="1 2" key="1">
    <citation type="submission" date="2019-05" db="EMBL/GenBank/DDBJ databases">
        <title>Another draft genome of Portunus trituberculatus and its Hox gene families provides insights of decapod evolution.</title>
        <authorList>
            <person name="Jeong J.-H."/>
            <person name="Song I."/>
            <person name="Kim S."/>
            <person name="Choi T."/>
            <person name="Kim D."/>
            <person name="Ryu S."/>
            <person name="Kim W."/>
        </authorList>
    </citation>
    <scope>NUCLEOTIDE SEQUENCE [LARGE SCALE GENOMIC DNA]</scope>
    <source>
        <tissue evidence="1">Muscle</tissue>
    </source>
</reference>
<gene>
    <name evidence="1" type="ORF">E2C01_060566</name>
</gene>
<name>A0A5B7H9E0_PORTR</name>
<sequence>MYKRVNGIEQVDKEDLLLVTEDDGMTRGHVKIRMTQCMKNIGKYSFPHRIVKKWNALNNEVVITHDVHNFQEKLDKWRHGDRTI</sequence>
<evidence type="ECO:0000313" key="1">
    <source>
        <dbReference type="EMBL" id="MPC66419.1"/>
    </source>
</evidence>
<protein>
    <submittedName>
        <fullName evidence="1">Uncharacterized protein</fullName>
    </submittedName>
</protein>
<keyword evidence="2" id="KW-1185">Reference proteome</keyword>
<organism evidence="1 2">
    <name type="scientific">Portunus trituberculatus</name>
    <name type="common">Swimming crab</name>
    <name type="synonym">Neptunus trituberculatus</name>
    <dbReference type="NCBI Taxonomy" id="210409"/>
    <lineage>
        <taxon>Eukaryota</taxon>
        <taxon>Metazoa</taxon>
        <taxon>Ecdysozoa</taxon>
        <taxon>Arthropoda</taxon>
        <taxon>Crustacea</taxon>
        <taxon>Multicrustacea</taxon>
        <taxon>Malacostraca</taxon>
        <taxon>Eumalacostraca</taxon>
        <taxon>Eucarida</taxon>
        <taxon>Decapoda</taxon>
        <taxon>Pleocyemata</taxon>
        <taxon>Brachyura</taxon>
        <taxon>Eubrachyura</taxon>
        <taxon>Portunoidea</taxon>
        <taxon>Portunidae</taxon>
        <taxon>Portuninae</taxon>
        <taxon>Portunus</taxon>
    </lineage>
</organism>
<proteinExistence type="predicted"/>
<evidence type="ECO:0000313" key="2">
    <source>
        <dbReference type="Proteomes" id="UP000324222"/>
    </source>
</evidence>
<dbReference type="Proteomes" id="UP000324222">
    <property type="component" value="Unassembled WGS sequence"/>
</dbReference>
<dbReference type="AlphaFoldDB" id="A0A5B7H9E0"/>
<comment type="caution">
    <text evidence="1">The sequence shown here is derived from an EMBL/GenBank/DDBJ whole genome shotgun (WGS) entry which is preliminary data.</text>
</comment>
<dbReference type="EMBL" id="VSRR010024724">
    <property type="protein sequence ID" value="MPC66419.1"/>
    <property type="molecule type" value="Genomic_DNA"/>
</dbReference>
<accession>A0A5B7H9E0</accession>